<accession>A0A5E4QFE9</accession>
<proteinExistence type="predicted"/>
<dbReference type="GO" id="GO:0006508">
    <property type="term" value="P:proteolysis"/>
    <property type="evidence" value="ECO:0007669"/>
    <property type="project" value="InterPro"/>
</dbReference>
<dbReference type="Gene3D" id="3.40.390.10">
    <property type="entry name" value="Collagenase (Catalytic Domain)"/>
    <property type="match status" value="1"/>
</dbReference>
<dbReference type="AlphaFoldDB" id="A0A5E4QFE9"/>
<evidence type="ECO:0000313" key="3">
    <source>
        <dbReference type="EMBL" id="VVC96995.1"/>
    </source>
</evidence>
<dbReference type="GO" id="GO:0004222">
    <property type="term" value="F:metalloendopeptidase activity"/>
    <property type="evidence" value="ECO:0007669"/>
    <property type="project" value="InterPro"/>
</dbReference>
<dbReference type="Pfam" id="PF01400">
    <property type="entry name" value="Astacin"/>
    <property type="match status" value="1"/>
</dbReference>
<evidence type="ECO:0000259" key="2">
    <source>
        <dbReference type="Pfam" id="PF01400"/>
    </source>
</evidence>
<dbReference type="Proteomes" id="UP000324832">
    <property type="component" value="Unassembled WGS sequence"/>
</dbReference>
<evidence type="ECO:0000256" key="1">
    <source>
        <dbReference type="ARBA" id="ARBA00001947"/>
    </source>
</evidence>
<dbReference type="EMBL" id="FZQP02002968">
    <property type="protein sequence ID" value="VVC96995.1"/>
    <property type="molecule type" value="Genomic_DNA"/>
</dbReference>
<comment type="cofactor">
    <cofactor evidence="1">
        <name>Zn(2+)</name>
        <dbReference type="ChEBI" id="CHEBI:29105"/>
    </cofactor>
</comment>
<keyword evidence="4" id="KW-1185">Reference proteome</keyword>
<sequence length="187" mass="21786">MYCSYRCSMFIERYISKSFIIFFLVVLTLCGNSNGYNVHLPNNWPSPWSDGIIPFTFNYFSLSQRRLISVVRKGLDHIQERSCLRFIERDPMEVSRIINFTYLFFSYSDALESCCLEYFTMAYGRRLTLITPRCMMPAEVAHATLHAMGLNHSKHSRFDTKAVEPLGLLKLTPRIISKDIDKATLWV</sequence>
<dbReference type="InterPro" id="IPR024079">
    <property type="entry name" value="MetalloPept_cat_dom_sf"/>
</dbReference>
<dbReference type="SUPFAM" id="SSF55486">
    <property type="entry name" value="Metalloproteases ('zincins'), catalytic domain"/>
    <property type="match status" value="1"/>
</dbReference>
<name>A0A5E4QFE9_9NEOP</name>
<evidence type="ECO:0000313" key="4">
    <source>
        <dbReference type="Proteomes" id="UP000324832"/>
    </source>
</evidence>
<organism evidence="3 4">
    <name type="scientific">Leptidea sinapis</name>
    <dbReference type="NCBI Taxonomy" id="189913"/>
    <lineage>
        <taxon>Eukaryota</taxon>
        <taxon>Metazoa</taxon>
        <taxon>Ecdysozoa</taxon>
        <taxon>Arthropoda</taxon>
        <taxon>Hexapoda</taxon>
        <taxon>Insecta</taxon>
        <taxon>Pterygota</taxon>
        <taxon>Neoptera</taxon>
        <taxon>Endopterygota</taxon>
        <taxon>Lepidoptera</taxon>
        <taxon>Glossata</taxon>
        <taxon>Ditrysia</taxon>
        <taxon>Papilionoidea</taxon>
        <taxon>Pieridae</taxon>
        <taxon>Dismorphiinae</taxon>
        <taxon>Leptidea</taxon>
    </lineage>
</organism>
<reference evidence="3 4" key="1">
    <citation type="submission" date="2017-07" db="EMBL/GenBank/DDBJ databases">
        <authorList>
            <person name="Talla V."/>
            <person name="Backstrom N."/>
        </authorList>
    </citation>
    <scope>NUCLEOTIDE SEQUENCE [LARGE SCALE GENOMIC DNA]</scope>
</reference>
<gene>
    <name evidence="3" type="ORF">LSINAPIS_LOCUS8379</name>
</gene>
<protein>
    <recommendedName>
        <fullName evidence="2">Peptidase M12A domain-containing protein</fullName>
    </recommendedName>
</protein>
<feature type="domain" description="Peptidase M12A" evidence="2">
    <location>
        <begin position="48"/>
        <end position="160"/>
    </location>
</feature>
<dbReference type="InterPro" id="IPR001506">
    <property type="entry name" value="Peptidase_M12A"/>
</dbReference>